<name>A0ABW1AN71_9RHOO</name>
<evidence type="ECO:0000313" key="4">
    <source>
        <dbReference type="Proteomes" id="UP001595974"/>
    </source>
</evidence>
<sequence length="172" mass="17959">MTARKWRLGAALALTLAATLWAALQGGDEPANAPPSSRRAAAAAGAGGAPAPAATRVAAPAIALPGLPDEPARQALAAEGANFVAPLSFRAAPPPPPPPSRPAAPPLPFRYIGVIVEDGKRCALVMEGDQLRMLRGGDEIAGRYRVERIDEARIEFVYLPLKQRQSLSLSRS</sequence>
<keyword evidence="4" id="KW-1185">Reference proteome</keyword>
<feature type="signal peptide" evidence="2">
    <location>
        <begin position="1"/>
        <end position="22"/>
    </location>
</feature>
<reference evidence="4" key="1">
    <citation type="journal article" date="2019" name="Int. J. Syst. Evol. Microbiol.">
        <title>The Global Catalogue of Microorganisms (GCM) 10K type strain sequencing project: providing services to taxonomists for standard genome sequencing and annotation.</title>
        <authorList>
            <consortium name="The Broad Institute Genomics Platform"/>
            <consortium name="The Broad Institute Genome Sequencing Center for Infectious Disease"/>
            <person name="Wu L."/>
            <person name="Ma J."/>
        </authorList>
    </citation>
    <scope>NUCLEOTIDE SEQUENCE [LARGE SCALE GENOMIC DNA]</scope>
    <source>
        <strain evidence="4">SHR3</strain>
    </source>
</reference>
<dbReference type="EMBL" id="JBHSOG010000014">
    <property type="protein sequence ID" value="MFC5768737.1"/>
    <property type="molecule type" value="Genomic_DNA"/>
</dbReference>
<evidence type="ECO:0000256" key="1">
    <source>
        <dbReference type="SAM" id="MobiDB-lite"/>
    </source>
</evidence>
<evidence type="ECO:0008006" key="5">
    <source>
        <dbReference type="Google" id="ProtNLM"/>
    </source>
</evidence>
<dbReference type="RefSeq" id="WP_096448309.1">
    <property type="nucleotide sequence ID" value="NZ_JBHSOG010000014.1"/>
</dbReference>
<feature type="chain" id="PRO_5046124934" description="Type II secretion system protein GspC N-terminal domain-containing protein" evidence="2">
    <location>
        <begin position="23"/>
        <end position="172"/>
    </location>
</feature>
<organism evidence="3 4">
    <name type="scientific">Thauera sinica</name>
    <dbReference type="NCBI Taxonomy" id="2665146"/>
    <lineage>
        <taxon>Bacteria</taxon>
        <taxon>Pseudomonadati</taxon>
        <taxon>Pseudomonadota</taxon>
        <taxon>Betaproteobacteria</taxon>
        <taxon>Rhodocyclales</taxon>
        <taxon>Zoogloeaceae</taxon>
        <taxon>Thauera</taxon>
    </lineage>
</organism>
<gene>
    <name evidence="3" type="ORF">ACFPTN_05075</name>
</gene>
<feature type="region of interest" description="Disordered" evidence="1">
    <location>
        <begin position="28"/>
        <end position="51"/>
    </location>
</feature>
<keyword evidence="2" id="KW-0732">Signal</keyword>
<accession>A0ABW1AN71</accession>
<evidence type="ECO:0000313" key="3">
    <source>
        <dbReference type="EMBL" id="MFC5768737.1"/>
    </source>
</evidence>
<protein>
    <recommendedName>
        <fullName evidence="5">Type II secretion system protein GspC N-terminal domain-containing protein</fullName>
    </recommendedName>
</protein>
<comment type="caution">
    <text evidence="3">The sequence shown here is derived from an EMBL/GenBank/DDBJ whole genome shotgun (WGS) entry which is preliminary data.</text>
</comment>
<proteinExistence type="predicted"/>
<evidence type="ECO:0000256" key="2">
    <source>
        <dbReference type="SAM" id="SignalP"/>
    </source>
</evidence>
<dbReference type="Proteomes" id="UP001595974">
    <property type="component" value="Unassembled WGS sequence"/>
</dbReference>